<name>A0A558AAH6_9PSEU</name>
<keyword evidence="1 3" id="KW-0378">Hydrolase</keyword>
<dbReference type="SUPFAM" id="SSF52499">
    <property type="entry name" value="Isochorismatase-like hydrolases"/>
    <property type="match status" value="1"/>
</dbReference>
<dbReference type="Gene3D" id="3.40.50.850">
    <property type="entry name" value="Isochorismatase-like"/>
    <property type="match status" value="1"/>
</dbReference>
<evidence type="ECO:0000259" key="2">
    <source>
        <dbReference type="Pfam" id="PF00857"/>
    </source>
</evidence>
<organism evidence="3 4">
    <name type="scientific">Amycolatopsis acidiphila</name>
    <dbReference type="NCBI Taxonomy" id="715473"/>
    <lineage>
        <taxon>Bacteria</taxon>
        <taxon>Bacillati</taxon>
        <taxon>Actinomycetota</taxon>
        <taxon>Actinomycetes</taxon>
        <taxon>Pseudonocardiales</taxon>
        <taxon>Pseudonocardiaceae</taxon>
        <taxon>Amycolatopsis</taxon>
    </lineage>
</organism>
<dbReference type="InterPro" id="IPR050272">
    <property type="entry name" value="Isochorismatase-like_hydrls"/>
</dbReference>
<dbReference type="AlphaFoldDB" id="A0A558AAH6"/>
<protein>
    <submittedName>
        <fullName evidence="3">Cysteine hydrolase</fullName>
    </submittedName>
</protein>
<keyword evidence="4" id="KW-1185">Reference proteome</keyword>
<dbReference type="OrthoDB" id="9814140at2"/>
<dbReference type="Pfam" id="PF00857">
    <property type="entry name" value="Isochorismatase"/>
    <property type="match status" value="1"/>
</dbReference>
<dbReference type="InterPro" id="IPR000868">
    <property type="entry name" value="Isochorismatase-like_dom"/>
</dbReference>
<evidence type="ECO:0000313" key="4">
    <source>
        <dbReference type="Proteomes" id="UP000318578"/>
    </source>
</evidence>
<gene>
    <name evidence="3" type="ORF">FNH06_17610</name>
</gene>
<sequence>MLALHWQVNVISPDGFFGGLLGEPVARSGVVGRAVRFHQAARAAGLPVIFTRFTIPEGEGELVRNTGFMRAVGEAQEAFRPGAPGAQLIPELAGLASAVVDNQKLSGLAGNGLARELRSQGVDTLLITGVATNLTVEQTARHATDLGFTVHVVSDCVTAADETTQAASLANLELTTAGCLAAPDALAQVTA</sequence>
<dbReference type="GO" id="GO:0016787">
    <property type="term" value="F:hydrolase activity"/>
    <property type="evidence" value="ECO:0007669"/>
    <property type="project" value="UniProtKB-KW"/>
</dbReference>
<dbReference type="PANTHER" id="PTHR43540">
    <property type="entry name" value="PEROXYUREIDOACRYLATE/UREIDOACRYLATE AMIDOHYDROLASE-RELATED"/>
    <property type="match status" value="1"/>
</dbReference>
<proteinExistence type="predicted"/>
<comment type="caution">
    <text evidence="3">The sequence shown here is derived from an EMBL/GenBank/DDBJ whole genome shotgun (WGS) entry which is preliminary data.</text>
</comment>
<dbReference type="CDD" id="cd00431">
    <property type="entry name" value="cysteine_hydrolases"/>
    <property type="match status" value="1"/>
</dbReference>
<reference evidence="3 4" key="1">
    <citation type="submission" date="2019-07" db="EMBL/GenBank/DDBJ databases">
        <title>New species of Amycolatopsis and Streptomyces.</title>
        <authorList>
            <person name="Duangmal K."/>
            <person name="Teo W.F.A."/>
            <person name="Lipun K."/>
        </authorList>
    </citation>
    <scope>NUCLEOTIDE SEQUENCE [LARGE SCALE GENOMIC DNA]</scope>
    <source>
        <strain evidence="3 4">JCM 30562</strain>
    </source>
</reference>
<dbReference type="Proteomes" id="UP000318578">
    <property type="component" value="Unassembled WGS sequence"/>
</dbReference>
<evidence type="ECO:0000256" key="1">
    <source>
        <dbReference type="ARBA" id="ARBA00022801"/>
    </source>
</evidence>
<evidence type="ECO:0000313" key="3">
    <source>
        <dbReference type="EMBL" id="TVT21263.1"/>
    </source>
</evidence>
<feature type="domain" description="Isochorismatase-like" evidence="2">
    <location>
        <begin position="16"/>
        <end position="179"/>
    </location>
</feature>
<accession>A0A558AAH6</accession>
<dbReference type="InterPro" id="IPR036380">
    <property type="entry name" value="Isochorismatase-like_sf"/>
</dbReference>
<dbReference type="EMBL" id="VJZA01000028">
    <property type="protein sequence ID" value="TVT21263.1"/>
    <property type="molecule type" value="Genomic_DNA"/>
</dbReference>